<comment type="caution">
    <text evidence="1">The sequence shown here is derived from an EMBL/GenBank/DDBJ whole genome shotgun (WGS) entry which is preliminary data.</text>
</comment>
<sequence>MAEARVFGFLSIAATGPTVPLSGGFTLSRIQAIIAHSKLSRGGVMAGSESEERDQGGIASGLRYWWNMRGATIRRPLCQRPNLPAKNLL</sequence>
<keyword evidence="2" id="KW-1185">Reference proteome</keyword>
<protein>
    <submittedName>
        <fullName evidence="1">Uncharacterized protein</fullName>
    </submittedName>
</protein>
<evidence type="ECO:0000313" key="2">
    <source>
        <dbReference type="Proteomes" id="UP000004169"/>
    </source>
</evidence>
<gene>
    <name evidence="1" type="ORF">PHAMO_280130</name>
</gene>
<dbReference type="AlphaFoldDB" id="H8FTA8"/>
<dbReference type="Proteomes" id="UP000004169">
    <property type="component" value="Unassembled WGS sequence"/>
</dbReference>
<reference evidence="1 2" key="1">
    <citation type="journal article" date="2012" name="J. Bacteriol.">
        <title>Draft Genome Sequence of the Purple Photosynthetic Bacterium Phaeospirillum molischianum DSM120, a Particularly Versatile Bacterium.</title>
        <authorList>
            <person name="Duquesne K."/>
            <person name="Prima V."/>
            <person name="Ji B."/>
            <person name="Rouy Z."/>
            <person name="Medigue C."/>
            <person name="Talla E."/>
            <person name="Sturgis J.N."/>
        </authorList>
    </citation>
    <scope>NUCLEOTIDE SEQUENCE [LARGE SCALE GENOMIC DNA]</scope>
    <source>
        <strain evidence="2">DSM120</strain>
    </source>
</reference>
<evidence type="ECO:0000313" key="1">
    <source>
        <dbReference type="EMBL" id="CCG41596.1"/>
    </source>
</evidence>
<accession>H8FTA8</accession>
<dbReference type="STRING" id="1150626.PHAMO_280130"/>
<name>H8FTA8_MAGML</name>
<organism evidence="1 2">
    <name type="scientific">Magnetospirillum molischianum DSM 120</name>
    <dbReference type="NCBI Taxonomy" id="1150626"/>
    <lineage>
        <taxon>Bacteria</taxon>
        <taxon>Pseudomonadati</taxon>
        <taxon>Pseudomonadota</taxon>
        <taxon>Alphaproteobacteria</taxon>
        <taxon>Rhodospirillales</taxon>
        <taxon>Rhodospirillaceae</taxon>
        <taxon>Magnetospirillum</taxon>
    </lineage>
</organism>
<dbReference type="EMBL" id="CAHP01000021">
    <property type="protein sequence ID" value="CCG41596.1"/>
    <property type="molecule type" value="Genomic_DNA"/>
</dbReference>
<proteinExistence type="predicted"/>